<protein>
    <submittedName>
        <fullName evidence="2">Uncharacterized protein</fullName>
    </submittedName>
</protein>
<feature type="compositionally biased region" description="Basic and acidic residues" evidence="1">
    <location>
        <begin position="248"/>
        <end position="266"/>
    </location>
</feature>
<name>A0A7G9T3P4_9LACO</name>
<dbReference type="RefSeq" id="WP_187528554.1">
    <property type="nucleotide sequence ID" value="NZ_CP060724.1"/>
</dbReference>
<dbReference type="AlphaFoldDB" id="A0A7G9T3P4"/>
<feature type="region of interest" description="Disordered" evidence="1">
    <location>
        <begin position="238"/>
        <end position="266"/>
    </location>
</feature>
<dbReference type="Proteomes" id="UP000515800">
    <property type="component" value="Chromosome"/>
</dbReference>
<accession>A0A7G9T3P4</accession>
<evidence type="ECO:0000256" key="1">
    <source>
        <dbReference type="SAM" id="MobiDB-lite"/>
    </source>
</evidence>
<evidence type="ECO:0000313" key="2">
    <source>
        <dbReference type="EMBL" id="QNN74719.1"/>
    </source>
</evidence>
<evidence type="ECO:0000313" key="3">
    <source>
        <dbReference type="Proteomes" id="UP000515800"/>
    </source>
</evidence>
<proteinExistence type="predicted"/>
<dbReference type="KEGG" id="wdi:H9L19_04680"/>
<sequence>MINKFENLPLLGKSMGKMSYVGPEKVGKAGDVRVAQMNINGSLDTVKITPQGGFDFNQPMMTEMKLINAYIAAGDARSNSRSGSRVATFGGFLFPMNSPENDMYPDAEYDALYVTGKDKRVVGKVRSASAFDKKNLVLFSVETNYKTNQRGEVTRDADTDEPIVSNIQFNFVPKDKAFAGGVTEDDYIRILSAESVFLQMKNTLKLEMQLIPNGLKFAFVGNDTTDWTVYADSFEIPAGDAKPVNEAPKVEEKPNAPKADDKQNNK</sequence>
<dbReference type="EMBL" id="CP060724">
    <property type="protein sequence ID" value="QNN74719.1"/>
    <property type="molecule type" value="Genomic_DNA"/>
</dbReference>
<gene>
    <name evidence="2" type="ORF">H9L19_04680</name>
</gene>
<keyword evidence="3" id="KW-1185">Reference proteome</keyword>
<reference evidence="2 3" key="1">
    <citation type="submission" date="2020-08" db="EMBL/GenBank/DDBJ databases">
        <title>Genome sequence of Weissella diestrammenae KACC 16890T.</title>
        <authorList>
            <person name="Hyun D.-W."/>
            <person name="Bae J.-W."/>
        </authorList>
    </citation>
    <scope>NUCLEOTIDE SEQUENCE [LARGE SCALE GENOMIC DNA]</scope>
    <source>
        <strain evidence="2 3">KACC 16890</strain>
    </source>
</reference>
<organism evidence="2 3">
    <name type="scientific">Weissella diestrammenae</name>
    <dbReference type="NCBI Taxonomy" id="1162633"/>
    <lineage>
        <taxon>Bacteria</taxon>
        <taxon>Bacillati</taxon>
        <taxon>Bacillota</taxon>
        <taxon>Bacilli</taxon>
        <taxon>Lactobacillales</taxon>
        <taxon>Lactobacillaceae</taxon>
        <taxon>Weissella</taxon>
    </lineage>
</organism>